<feature type="region of interest" description="Disordered" evidence="1">
    <location>
        <begin position="378"/>
        <end position="407"/>
    </location>
</feature>
<dbReference type="Proteomes" id="UP000078540">
    <property type="component" value="Unassembled WGS sequence"/>
</dbReference>
<feature type="compositionally biased region" description="Basic and acidic residues" evidence="1">
    <location>
        <begin position="16"/>
        <end position="25"/>
    </location>
</feature>
<feature type="compositionally biased region" description="Basic and acidic residues" evidence="1">
    <location>
        <begin position="41"/>
        <end position="62"/>
    </location>
</feature>
<proteinExistence type="predicted"/>
<name>A0A195BE79_9HYME</name>
<evidence type="ECO:0000313" key="2">
    <source>
        <dbReference type="EMBL" id="KYM82502.1"/>
    </source>
</evidence>
<sequence length="653" mass="75130">MKDATRKRGRNADAPSEERSKRTGEIEGESCGECTEIHTIGSEREREREREREKAERQKRREREELRVVRMRGERMDNDPVDISSNHPTGEHTKRHRYIGPACEREIDDSFNCGYIPGVCILHLDILLDPLVGTCVYTCLHVNGRAGYMTISDIAVLLNNVKTKRDAWGKYFWHFLPLHVRNGKPLASVASRDAWWSFTSAALLAKVEKPRAAGHFRENTHFAVGARQCSLQADRFYLFSRNRTYRIHRASVNVCPVPPFSWPQFILPYPIARNENDVNGASTFIEELTRNKPTLTPRRWLPLHRQVPRVTTNIDAGNKMTTWTTADAFCERHSVNNTKKYNTIELITISVRNLIARDICWQYVLFSIESGITTSAHDNDINDTPLPTRRENRAEISGGRSRAERSGAQVRAAGRSAICTAIYYPGECITSYHAGWMAFTIRRILCATHTWPHIPRHGRRYLHPAETRPQNRRENMLKDFSRECQALLPGSRRSSSLSAPPTYSHYRERNFEENICARAARLSHIRLEEEKCQIYSLVPSSEYHPLSLDRCLHTKGEQKEDMREGKEEEMICLGMPREPASRESSDPLSSIAAHLTRIFLFVKPILIAATNSARNYSVIIETIRATRYFRRRGVIDTDHRLRNLTNADPLLWN</sequence>
<evidence type="ECO:0000313" key="3">
    <source>
        <dbReference type="Proteomes" id="UP000078540"/>
    </source>
</evidence>
<protein>
    <submittedName>
        <fullName evidence="2">Uncharacterized protein</fullName>
    </submittedName>
</protein>
<reference evidence="2 3" key="1">
    <citation type="submission" date="2015-09" db="EMBL/GenBank/DDBJ databases">
        <title>Atta colombica WGS genome.</title>
        <authorList>
            <person name="Nygaard S."/>
            <person name="Hu H."/>
            <person name="Boomsma J."/>
            <person name="Zhang G."/>
        </authorList>
    </citation>
    <scope>NUCLEOTIDE SEQUENCE [LARGE SCALE GENOMIC DNA]</scope>
    <source>
        <strain evidence="2">Treedump-2</strain>
        <tissue evidence="2">Whole body</tissue>
    </source>
</reference>
<dbReference type="AlphaFoldDB" id="A0A195BE79"/>
<accession>A0A195BE79</accession>
<gene>
    <name evidence="2" type="ORF">ALC53_06992</name>
</gene>
<organism evidence="2 3">
    <name type="scientific">Atta colombica</name>
    <dbReference type="NCBI Taxonomy" id="520822"/>
    <lineage>
        <taxon>Eukaryota</taxon>
        <taxon>Metazoa</taxon>
        <taxon>Ecdysozoa</taxon>
        <taxon>Arthropoda</taxon>
        <taxon>Hexapoda</taxon>
        <taxon>Insecta</taxon>
        <taxon>Pterygota</taxon>
        <taxon>Neoptera</taxon>
        <taxon>Endopterygota</taxon>
        <taxon>Hymenoptera</taxon>
        <taxon>Apocrita</taxon>
        <taxon>Aculeata</taxon>
        <taxon>Formicoidea</taxon>
        <taxon>Formicidae</taxon>
        <taxon>Myrmicinae</taxon>
        <taxon>Atta</taxon>
    </lineage>
</organism>
<feature type="region of interest" description="Disordered" evidence="1">
    <location>
        <begin position="1"/>
        <end position="62"/>
    </location>
</feature>
<evidence type="ECO:0000256" key="1">
    <source>
        <dbReference type="SAM" id="MobiDB-lite"/>
    </source>
</evidence>
<dbReference type="EMBL" id="KQ976511">
    <property type="protein sequence ID" value="KYM82502.1"/>
    <property type="molecule type" value="Genomic_DNA"/>
</dbReference>
<keyword evidence="3" id="KW-1185">Reference proteome</keyword>